<reference evidence="1 2" key="1">
    <citation type="submission" date="2016-04" db="EMBL/GenBank/DDBJ databases">
        <title>Genome analyses suggest a sexual origin of heterokaryosis in a supposedly ancient asexual fungus.</title>
        <authorList>
            <person name="Ropars J."/>
            <person name="Sedzielewska K."/>
            <person name="Noel J."/>
            <person name="Charron P."/>
            <person name="Farinelli L."/>
            <person name="Marton T."/>
            <person name="Kruger M."/>
            <person name="Pelin A."/>
            <person name="Brachmann A."/>
            <person name="Corradi N."/>
        </authorList>
    </citation>
    <scope>NUCLEOTIDE SEQUENCE [LARGE SCALE GENOMIC DNA]</scope>
    <source>
        <strain evidence="1 2">A5</strain>
    </source>
</reference>
<gene>
    <name evidence="1" type="ORF">RhiirA5_423670</name>
</gene>
<dbReference type="AlphaFoldDB" id="A0A2N0P9L3"/>
<dbReference type="VEuPathDB" id="FungiDB:FUN_014352"/>
<name>A0A2N0P9L3_9GLOM</name>
<dbReference type="Proteomes" id="UP000232722">
    <property type="component" value="Unassembled WGS sequence"/>
</dbReference>
<evidence type="ECO:0000313" key="2">
    <source>
        <dbReference type="Proteomes" id="UP000232722"/>
    </source>
</evidence>
<accession>A0A2N0P9L3</accession>
<comment type="caution">
    <text evidence="1">The sequence shown here is derived from an EMBL/GenBank/DDBJ whole genome shotgun (WGS) entry which is preliminary data.</text>
</comment>
<evidence type="ECO:0000313" key="1">
    <source>
        <dbReference type="EMBL" id="PKC03494.1"/>
    </source>
</evidence>
<sequence length="486" mass="56139">MGKILKNVIKSSDKTPDFSSSMPLKERNIESAIKSISKNFEQSFYTEHSVAKSTLQFLVCCGAPDIDRSFLSVKYCTFNACKTRYGVELFNHLKNNPEDILKDPFSRRPVPDPDFLSIYLDLDEMWSWIHGLSNVNDTIKSLAEFEYIMNFNNVIQSIRITKELLHVVGHYMINNEAFIQTFISGTALQEVVKLKKPTSFSFNYINCPFLSMNACIEIVNNFAVKQNDINYQWILDQPFIKILDYDHGLPRAIEYILDGILKIDFFRNHIWNLSNFFDSIVNRLDMSYAITAFVEEHEDLDLALLKNSIVFKNAASAEFGDLFVRYVSADDDFADDDDNGYLFCLQSTLKQCGSEEIRKQWIITILSTTKAINPDLHYSICSAIPDDVLVVCRDNFHQHFGCIFGTALKDSPQNLKLKRPFHSLKDFKDRVAFKDRETFDRDEKYGINAKIGSRMLHFKNVKFRKLKSCFSKNHVNLIRLNTAIYA</sequence>
<proteinExistence type="predicted"/>
<organism evidence="1 2">
    <name type="scientific">Rhizophagus irregularis</name>
    <dbReference type="NCBI Taxonomy" id="588596"/>
    <lineage>
        <taxon>Eukaryota</taxon>
        <taxon>Fungi</taxon>
        <taxon>Fungi incertae sedis</taxon>
        <taxon>Mucoromycota</taxon>
        <taxon>Glomeromycotina</taxon>
        <taxon>Glomeromycetes</taxon>
        <taxon>Glomerales</taxon>
        <taxon>Glomeraceae</taxon>
        <taxon>Rhizophagus</taxon>
    </lineage>
</organism>
<dbReference type="EMBL" id="LLXJ01001177">
    <property type="protein sequence ID" value="PKC03494.1"/>
    <property type="molecule type" value="Genomic_DNA"/>
</dbReference>
<reference evidence="1 2" key="2">
    <citation type="submission" date="2017-09" db="EMBL/GenBank/DDBJ databases">
        <title>Extensive intraspecific genome diversity in a model arbuscular mycorrhizal fungus.</title>
        <authorList>
            <person name="Chen E.C."/>
            <person name="Morin E."/>
            <person name="Beaudet D."/>
            <person name="Noel J."/>
            <person name="Ndikumana S."/>
            <person name="Charron P."/>
            <person name="St-Onge C."/>
            <person name="Giorgi J."/>
            <person name="Grigoriev I.V."/>
            <person name="Roux C."/>
            <person name="Martin F.M."/>
            <person name="Corradi N."/>
        </authorList>
    </citation>
    <scope>NUCLEOTIDE SEQUENCE [LARGE SCALE GENOMIC DNA]</scope>
    <source>
        <strain evidence="1 2">A5</strain>
    </source>
</reference>
<dbReference type="VEuPathDB" id="FungiDB:RhiirA1_450382"/>
<protein>
    <submittedName>
        <fullName evidence="1">Uncharacterized protein</fullName>
    </submittedName>
</protein>